<keyword evidence="2" id="KW-0325">Glycoprotein</keyword>
<dbReference type="GO" id="GO:0071555">
    <property type="term" value="P:cell wall organization"/>
    <property type="evidence" value="ECO:0007669"/>
    <property type="project" value="UniProtKB-KW"/>
</dbReference>
<feature type="non-terminal residue" evidence="7">
    <location>
        <position position="1"/>
    </location>
</feature>
<evidence type="ECO:0000256" key="1">
    <source>
        <dbReference type="ARBA" id="ARBA00022801"/>
    </source>
</evidence>
<evidence type="ECO:0000256" key="3">
    <source>
        <dbReference type="ARBA" id="ARBA00023295"/>
    </source>
</evidence>
<keyword evidence="1" id="KW-0378">Hydrolase</keyword>
<dbReference type="AlphaFoldDB" id="A0A8S2XP82"/>
<sequence>KSKDDLINYAANDLKRDIAAWNGNWLIIGEWSIASPGSANFNNDDDLKRYANTQLKAFKGAHAGWTFWSWKMYDDRDGNQRNGWSMKAMLKKGLIQL</sequence>
<protein>
    <recommendedName>
        <fullName evidence="6">glucan 1,3-beta-glucosidase</fullName>
        <ecNumber evidence="6">3.2.1.58</ecNumber>
    </recommendedName>
</protein>
<dbReference type="OrthoDB" id="62120at2759"/>
<evidence type="ECO:0000256" key="4">
    <source>
        <dbReference type="ARBA" id="ARBA00023316"/>
    </source>
</evidence>
<dbReference type="PANTHER" id="PTHR31297:SF34">
    <property type="entry name" value="GLUCAN 1,3-BETA-GLUCOSIDASE 2"/>
    <property type="match status" value="1"/>
</dbReference>
<comment type="catalytic activity">
    <reaction evidence="5">
        <text>Successive hydrolysis of beta-D-glucose units from the non-reducing ends of (1-&gt;3)-beta-D-glucans, releasing alpha-glucose.</text>
        <dbReference type="EC" id="3.2.1.58"/>
    </reaction>
</comment>
<dbReference type="GO" id="GO:0009251">
    <property type="term" value="P:glucan catabolic process"/>
    <property type="evidence" value="ECO:0007669"/>
    <property type="project" value="TreeGrafter"/>
</dbReference>
<evidence type="ECO:0000313" key="8">
    <source>
        <dbReference type="Proteomes" id="UP000681722"/>
    </source>
</evidence>
<dbReference type="InterPro" id="IPR017853">
    <property type="entry name" value="GH"/>
</dbReference>
<reference evidence="7" key="1">
    <citation type="submission" date="2021-02" db="EMBL/GenBank/DDBJ databases">
        <authorList>
            <person name="Nowell W R."/>
        </authorList>
    </citation>
    <scope>NUCLEOTIDE SEQUENCE</scope>
</reference>
<dbReference type="Gene3D" id="3.20.20.80">
    <property type="entry name" value="Glycosidases"/>
    <property type="match status" value="1"/>
</dbReference>
<dbReference type="SUPFAM" id="SSF51445">
    <property type="entry name" value="(Trans)glycosidases"/>
    <property type="match status" value="1"/>
</dbReference>
<keyword evidence="3" id="KW-0326">Glycosidase</keyword>
<name>A0A8S2XP82_9BILA</name>
<dbReference type="GO" id="GO:0009986">
    <property type="term" value="C:cell surface"/>
    <property type="evidence" value="ECO:0007669"/>
    <property type="project" value="TreeGrafter"/>
</dbReference>
<dbReference type="EMBL" id="CAJOBC010106840">
    <property type="protein sequence ID" value="CAF4505724.1"/>
    <property type="molecule type" value="Genomic_DNA"/>
</dbReference>
<dbReference type="InterPro" id="IPR050386">
    <property type="entry name" value="Glycosyl_hydrolase_5"/>
</dbReference>
<evidence type="ECO:0000256" key="5">
    <source>
        <dbReference type="ARBA" id="ARBA00036824"/>
    </source>
</evidence>
<dbReference type="EC" id="3.2.1.58" evidence="6"/>
<proteinExistence type="predicted"/>
<accession>A0A8S2XP82</accession>
<comment type="caution">
    <text evidence="7">The sequence shown here is derived from an EMBL/GenBank/DDBJ whole genome shotgun (WGS) entry which is preliminary data.</text>
</comment>
<evidence type="ECO:0000256" key="2">
    <source>
        <dbReference type="ARBA" id="ARBA00023180"/>
    </source>
</evidence>
<keyword evidence="4" id="KW-0961">Cell wall biogenesis/degradation</keyword>
<gene>
    <name evidence="7" type="ORF">SRO942_LOCUS45055</name>
</gene>
<dbReference type="GO" id="GO:0005576">
    <property type="term" value="C:extracellular region"/>
    <property type="evidence" value="ECO:0007669"/>
    <property type="project" value="TreeGrafter"/>
</dbReference>
<evidence type="ECO:0000256" key="6">
    <source>
        <dbReference type="ARBA" id="ARBA00038929"/>
    </source>
</evidence>
<dbReference type="GO" id="GO:0004338">
    <property type="term" value="F:glucan exo-1,3-beta-glucosidase activity"/>
    <property type="evidence" value="ECO:0007669"/>
    <property type="project" value="UniProtKB-EC"/>
</dbReference>
<evidence type="ECO:0000313" key="7">
    <source>
        <dbReference type="EMBL" id="CAF4505724.1"/>
    </source>
</evidence>
<organism evidence="7 8">
    <name type="scientific">Didymodactylos carnosus</name>
    <dbReference type="NCBI Taxonomy" id="1234261"/>
    <lineage>
        <taxon>Eukaryota</taxon>
        <taxon>Metazoa</taxon>
        <taxon>Spiralia</taxon>
        <taxon>Gnathifera</taxon>
        <taxon>Rotifera</taxon>
        <taxon>Eurotatoria</taxon>
        <taxon>Bdelloidea</taxon>
        <taxon>Philodinida</taxon>
        <taxon>Philodinidae</taxon>
        <taxon>Didymodactylos</taxon>
    </lineage>
</organism>
<dbReference type="PANTHER" id="PTHR31297">
    <property type="entry name" value="GLUCAN ENDO-1,6-BETA-GLUCOSIDASE B"/>
    <property type="match status" value="1"/>
</dbReference>
<dbReference type="Proteomes" id="UP000681722">
    <property type="component" value="Unassembled WGS sequence"/>
</dbReference>